<accession>A0A5M8FU37</accession>
<dbReference type="OrthoDB" id="5738094at2"/>
<feature type="compositionally biased region" description="Polar residues" evidence="1">
    <location>
        <begin position="250"/>
        <end position="273"/>
    </location>
</feature>
<protein>
    <submittedName>
        <fullName evidence="2">Uncharacterized protein</fullName>
    </submittedName>
</protein>
<name>A0A5M8FU37_9GAMM</name>
<proteinExistence type="predicted"/>
<dbReference type="Proteomes" id="UP000322981">
    <property type="component" value="Unassembled WGS sequence"/>
</dbReference>
<gene>
    <name evidence="2" type="ORF">F2Q65_01840</name>
</gene>
<evidence type="ECO:0000256" key="1">
    <source>
        <dbReference type="SAM" id="MobiDB-lite"/>
    </source>
</evidence>
<dbReference type="RefSeq" id="WP_150089834.1">
    <property type="nucleotide sequence ID" value="NZ_JBFUOH010000013.1"/>
</dbReference>
<dbReference type="EMBL" id="VWXX01000002">
    <property type="protein sequence ID" value="KAA6187293.1"/>
    <property type="molecule type" value="Genomic_DNA"/>
</dbReference>
<keyword evidence="3" id="KW-1185">Reference proteome</keyword>
<sequence>MAALQRCSLAARTAGCDRSQAYTDKRNLNVTNLPEDKTNAAQAGNHLSQTRRYGATLFHRHGLLTPGLLTLVLLAPSLCVAAPGDDADSAPQGAAATEAAHATQARNTTFGAGTTGTTVETSANVDPIPDDERTRALLARIAERWDLKKAGDFAAVYAFESPDYRARVDENSYTRRYGRFAKWFSAEPYRVRYDSADTAVALVDLALDTEVVNPLDDNRIRTTLGIQEAWVQVEGQWYHRTAEDTTAAQVEGLFQSSSAEPADQTASQSSSVNPPQPLQ</sequence>
<evidence type="ECO:0000313" key="2">
    <source>
        <dbReference type="EMBL" id="KAA6187293.1"/>
    </source>
</evidence>
<comment type="caution">
    <text evidence="2">The sequence shown here is derived from an EMBL/GenBank/DDBJ whole genome shotgun (WGS) entry which is preliminary data.</text>
</comment>
<feature type="region of interest" description="Disordered" evidence="1">
    <location>
        <begin position="250"/>
        <end position="279"/>
    </location>
</feature>
<organism evidence="2 3">
    <name type="scientific">Thiohalocapsa marina</name>
    <dbReference type="NCBI Taxonomy" id="424902"/>
    <lineage>
        <taxon>Bacteria</taxon>
        <taxon>Pseudomonadati</taxon>
        <taxon>Pseudomonadota</taxon>
        <taxon>Gammaproteobacteria</taxon>
        <taxon>Chromatiales</taxon>
        <taxon>Chromatiaceae</taxon>
        <taxon>Thiohalocapsa</taxon>
    </lineage>
</organism>
<evidence type="ECO:0000313" key="3">
    <source>
        <dbReference type="Proteomes" id="UP000322981"/>
    </source>
</evidence>
<dbReference type="AlphaFoldDB" id="A0A5M8FU37"/>
<reference evidence="2 3" key="1">
    <citation type="submission" date="2019-09" db="EMBL/GenBank/DDBJ databases">
        <title>Whole-genome sequence of the purple sulfur bacterium Thiohalocapsa marina DSM 19078.</title>
        <authorList>
            <person name="Kyndt J.A."/>
            <person name="Meyer T.E."/>
        </authorList>
    </citation>
    <scope>NUCLEOTIDE SEQUENCE [LARGE SCALE GENOMIC DNA]</scope>
    <source>
        <strain evidence="2 3">DSM 19078</strain>
    </source>
</reference>